<evidence type="ECO:0000256" key="1">
    <source>
        <dbReference type="ARBA" id="ARBA00001917"/>
    </source>
</evidence>
<feature type="binding site" evidence="9 12">
    <location>
        <position position="69"/>
    </location>
    <ligand>
        <name>FMN</name>
        <dbReference type="ChEBI" id="CHEBI:58210"/>
    </ligand>
</feature>
<evidence type="ECO:0000313" key="15">
    <source>
        <dbReference type="EMBL" id="PKR54187.1"/>
    </source>
</evidence>
<dbReference type="InterPro" id="IPR013785">
    <property type="entry name" value="Aldolase_TIM"/>
</dbReference>
<feature type="site" description="Interacts with tRNA; defines subfamily-specific binding signature" evidence="9">
    <location>
        <position position="36"/>
    </location>
</feature>
<dbReference type="SUPFAM" id="SSF51395">
    <property type="entry name" value="FMN-linked oxidoreductases"/>
    <property type="match status" value="1"/>
</dbReference>
<comment type="caution">
    <text evidence="9">Lacks conserved residue(s) required for the propagation of feature annotation.</text>
</comment>
<accession>A0A2N3KUH2</accession>
<dbReference type="EC" id="1.3.1.-" evidence="9"/>
<dbReference type="PROSITE" id="PS01136">
    <property type="entry name" value="UPF0034"/>
    <property type="match status" value="1"/>
</dbReference>
<dbReference type="PANTHER" id="PTHR11082">
    <property type="entry name" value="TRNA-DIHYDROURIDINE SYNTHASE"/>
    <property type="match status" value="1"/>
</dbReference>
<dbReference type="InterPro" id="IPR001269">
    <property type="entry name" value="DUS_fam"/>
</dbReference>
<comment type="catalytic activity">
    <reaction evidence="9">
        <text>5,6-dihydrouridine(16) in tRNA + NADP(+) = uridine(16) in tRNA + NADPH + H(+)</text>
        <dbReference type="Rhea" id="RHEA:53376"/>
        <dbReference type="Rhea" id="RHEA-COMP:13543"/>
        <dbReference type="Rhea" id="RHEA-COMP:13544"/>
        <dbReference type="ChEBI" id="CHEBI:15378"/>
        <dbReference type="ChEBI" id="CHEBI:57783"/>
        <dbReference type="ChEBI" id="CHEBI:58349"/>
        <dbReference type="ChEBI" id="CHEBI:65315"/>
        <dbReference type="ChEBI" id="CHEBI:74443"/>
    </reaction>
</comment>
<feature type="binding site" evidence="9 12">
    <location>
        <begin position="224"/>
        <end position="225"/>
    </location>
    <ligand>
        <name>FMN</name>
        <dbReference type="ChEBI" id="CHEBI:58210"/>
    </ligand>
</feature>
<evidence type="ECO:0000313" key="16">
    <source>
        <dbReference type="Proteomes" id="UP000233597"/>
    </source>
</evidence>
<feature type="binding site" evidence="12">
    <location>
        <position position="169"/>
    </location>
    <ligand>
        <name>FMN</name>
        <dbReference type="ChEBI" id="CHEBI:58210"/>
    </ligand>
</feature>
<feature type="binding site" evidence="9">
    <location>
        <begin position="200"/>
        <end position="202"/>
    </location>
    <ligand>
        <name>FMN</name>
        <dbReference type="ChEBI" id="CHEBI:58210"/>
    </ligand>
</feature>
<feature type="site" description="Interacts with tRNA; defines subfamily-specific binding signature" evidence="9">
    <location>
        <position position="301"/>
    </location>
</feature>
<dbReference type="Gene3D" id="3.20.20.70">
    <property type="entry name" value="Aldolase class I"/>
    <property type="match status" value="1"/>
</dbReference>
<evidence type="ECO:0000256" key="8">
    <source>
        <dbReference type="ARBA" id="ARBA00023002"/>
    </source>
</evidence>
<evidence type="ECO:0000256" key="7">
    <source>
        <dbReference type="ARBA" id="ARBA00022884"/>
    </source>
</evidence>
<keyword evidence="6 9" id="KW-0521">NADP</keyword>
<dbReference type="GO" id="GO:0102262">
    <property type="term" value="F:tRNA-dihydrouridine16 synthase activity"/>
    <property type="evidence" value="ECO:0007669"/>
    <property type="project" value="RHEA"/>
</dbReference>
<dbReference type="Pfam" id="PF01207">
    <property type="entry name" value="Dus"/>
    <property type="match status" value="1"/>
</dbReference>
<dbReference type="InterPro" id="IPR032886">
    <property type="entry name" value="DusC"/>
</dbReference>
<dbReference type="GO" id="GO:0000049">
    <property type="term" value="F:tRNA binding"/>
    <property type="evidence" value="ECO:0007669"/>
    <property type="project" value="UniProtKB-UniRule"/>
</dbReference>
<dbReference type="GO" id="GO:0050660">
    <property type="term" value="F:flavin adenine dinucleotide binding"/>
    <property type="evidence" value="ECO:0007669"/>
    <property type="project" value="InterPro"/>
</dbReference>
<feature type="site" description="Interacts with tRNA; defines subfamily-specific binding signature" evidence="9">
    <location>
        <position position="280"/>
    </location>
</feature>
<comment type="caution">
    <text evidence="15">The sequence shown here is derived from an EMBL/GenBank/DDBJ whole genome shotgun (WGS) entry which is preliminary data.</text>
</comment>
<feature type="region of interest" description="Disordered" evidence="13">
    <location>
        <begin position="309"/>
        <end position="331"/>
    </location>
</feature>
<feature type="site" description="Interacts with tRNA" evidence="9">
    <location>
        <position position="96"/>
    </location>
</feature>
<organism evidence="15 16">
    <name type="scientific">Thalassospira marina</name>
    <dbReference type="NCBI Taxonomy" id="2048283"/>
    <lineage>
        <taxon>Bacteria</taxon>
        <taxon>Pseudomonadati</taxon>
        <taxon>Pseudomonadota</taxon>
        <taxon>Alphaproteobacteria</taxon>
        <taxon>Rhodospirillales</taxon>
        <taxon>Thalassospiraceae</taxon>
        <taxon>Thalassospira</taxon>
    </lineage>
</organism>
<evidence type="ECO:0000256" key="4">
    <source>
        <dbReference type="ARBA" id="ARBA00022643"/>
    </source>
</evidence>
<feature type="binding site" evidence="9 12">
    <location>
        <position position="140"/>
    </location>
    <ligand>
        <name>FMN</name>
        <dbReference type="ChEBI" id="CHEBI:58210"/>
    </ligand>
</feature>
<comment type="function">
    <text evidence="9">Catalyzes the synthesis of 5,6-dihydrouridine (D), a modified base found in the D-loop of most tRNAs, via the reduction of the C5-C6 double bond in target uridines. Specifically modifies U16 in tRNAs.</text>
</comment>
<comment type="similarity">
    <text evidence="9">Belongs to the Dus family. DusC subfamily.</text>
</comment>
<proteinExistence type="inferred from homology"/>
<dbReference type="EMBL" id="NWTK01000006">
    <property type="protein sequence ID" value="PKR54187.1"/>
    <property type="molecule type" value="Genomic_DNA"/>
</dbReference>
<dbReference type="Proteomes" id="UP000233597">
    <property type="component" value="Unassembled WGS sequence"/>
</dbReference>
<dbReference type="OrthoDB" id="9810372at2"/>
<dbReference type="CDD" id="cd02801">
    <property type="entry name" value="DUS_like_FMN"/>
    <property type="match status" value="1"/>
</dbReference>
<evidence type="ECO:0000256" key="2">
    <source>
        <dbReference type="ARBA" id="ARBA00022555"/>
    </source>
</evidence>
<name>A0A2N3KUH2_9PROT</name>
<comment type="similarity">
    <text evidence="10">Belongs to the dus family.</text>
</comment>
<comment type="cofactor">
    <cofactor evidence="1 9 10 12">
        <name>FMN</name>
        <dbReference type="ChEBI" id="CHEBI:58210"/>
    </cofactor>
</comment>
<evidence type="ECO:0000256" key="10">
    <source>
        <dbReference type="PIRNR" id="PIRNR006621"/>
    </source>
</evidence>
<evidence type="ECO:0000256" key="9">
    <source>
        <dbReference type="HAMAP-Rule" id="MF_02043"/>
    </source>
</evidence>
<dbReference type="RefSeq" id="WP_101266651.1">
    <property type="nucleotide sequence ID" value="NZ_NWTK01000006.1"/>
</dbReference>
<dbReference type="AlphaFoldDB" id="A0A2N3KUH2"/>
<keyword evidence="5 9" id="KW-0819">tRNA processing</keyword>
<feature type="active site" description="Proton donor" evidence="9 11">
    <location>
        <position position="99"/>
    </location>
</feature>
<sequence>MTQLVLAPMEGLVDWRVRQLLSAAGGFDQCVTEFIRVSQTLFPAHVFYRYCPELHQGCKTASGQPVLVQLMGHDPDLLGENAAFAVELGAPGIDINFGCPSKTVNKREAGASLLKCPENLFNIVRAVRAAVPGHIPVSAKIRLGYADKTLFLENARAVEDGGAQHLTVHARTKMEGYKPPAHWEYLARIREAISIPMTANGEIWTIEDYIRCRDISGCTSFMLGRGAIACPDLAARIKAHEAGEDLQKQCWADVLGILLAYIDLLAQDGATENHQAGRIKQWVSMMRKGHGPASPCFDEIKRIREIGELREKLQRDRDNPEYQRPEEPIAA</sequence>
<dbReference type="InterPro" id="IPR018517">
    <property type="entry name" value="tRNA_hU_synthase_CS"/>
</dbReference>
<evidence type="ECO:0000256" key="13">
    <source>
        <dbReference type="SAM" id="MobiDB-lite"/>
    </source>
</evidence>
<evidence type="ECO:0000256" key="11">
    <source>
        <dbReference type="PIRSR" id="PIRSR006621-1"/>
    </source>
</evidence>
<keyword evidence="7 9" id="KW-0694">RNA-binding</keyword>
<dbReference type="PANTHER" id="PTHR11082:SF26">
    <property type="entry name" value="TRNA-DIHYDROURIDINE(16) SYNTHASE"/>
    <property type="match status" value="1"/>
</dbReference>
<feature type="site" description="Interacts with tRNA" evidence="9">
    <location>
        <position position="177"/>
    </location>
</feature>
<evidence type="ECO:0000256" key="12">
    <source>
        <dbReference type="PIRSR" id="PIRSR006621-2"/>
    </source>
</evidence>
<keyword evidence="4 9" id="KW-0288">FMN</keyword>
<evidence type="ECO:0000259" key="14">
    <source>
        <dbReference type="Pfam" id="PF01207"/>
    </source>
</evidence>
<dbReference type="HAMAP" id="MF_02043">
    <property type="entry name" value="DusC_subfam"/>
    <property type="match status" value="1"/>
</dbReference>
<keyword evidence="2 9" id="KW-0820">tRNA-binding</keyword>
<dbReference type="InterPro" id="IPR035587">
    <property type="entry name" value="DUS-like_FMN-bd"/>
</dbReference>
<comment type="catalytic activity">
    <reaction evidence="9">
        <text>5,6-dihydrouridine(16) in tRNA + NAD(+) = uridine(16) in tRNA + NADH + H(+)</text>
        <dbReference type="Rhea" id="RHEA:53380"/>
        <dbReference type="Rhea" id="RHEA-COMP:13543"/>
        <dbReference type="Rhea" id="RHEA-COMP:13544"/>
        <dbReference type="ChEBI" id="CHEBI:15378"/>
        <dbReference type="ChEBI" id="CHEBI:57540"/>
        <dbReference type="ChEBI" id="CHEBI:57945"/>
        <dbReference type="ChEBI" id="CHEBI:65315"/>
        <dbReference type="ChEBI" id="CHEBI:74443"/>
    </reaction>
</comment>
<protein>
    <recommendedName>
        <fullName evidence="9">tRNA-dihydrouridine(16) synthase</fullName>
        <ecNumber evidence="9">1.3.1.-</ecNumber>
    </recommendedName>
    <alternativeName>
        <fullName evidence="9">U16-specific dihydrouridine synthase</fullName>
        <shortName evidence="9">U16-specific Dus</shortName>
    </alternativeName>
    <alternativeName>
        <fullName evidence="9">tRNA-dihydrouridine synthase C</fullName>
    </alternativeName>
</protein>
<keyword evidence="3 9" id="KW-0285">Flavoprotein</keyword>
<dbReference type="GO" id="GO:0010181">
    <property type="term" value="F:FMN binding"/>
    <property type="evidence" value="ECO:0007669"/>
    <property type="project" value="UniProtKB-UniRule"/>
</dbReference>
<feature type="site" description="Interacts with tRNA; defines subfamily-specific binding signature" evidence="9">
    <location>
        <position position="278"/>
    </location>
</feature>
<keyword evidence="8 9" id="KW-0560">Oxidoreductase</keyword>
<feature type="domain" description="DUS-like FMN-binding" evidence="14">
    <location>
        <begin position="6"/>
        <end position="282"/>
    </location>
</feature>
<evidence type="ECO:0000256" key="3">
    <source>
        <dbReference type="ARBA" id="ARBA00022630"/>
    </source>
</evidence>
<gene>
    <name evidence="9" type="primary">dusC</name>
    <name evidence="15" type="ORF">COO20_11710</name>
</gene>
<reference evidence="15 16" key="1">
    <citation type="submission" date="2017-09" db="EMBL/GenBank/DDBJ databases">
        <title>Biodiversity and function of Thalassospira species in the particle-attached aromatic-hydrocarbon-degrading consortia from the surface seawater of the South China Sea.</title>
        <authorList>
            <person name="Dong C."/>
            <person name="Liu R."/>
            <person name="Shao Z."/>
        </authorList>
    </citation>
    <scope>NUCLEOTIDE SEQUENCE [LARGE SCALE GENOMIC DNA]</scope>
    <source>
        <strain evidence="15 16">CSC1P2</strain>
    </source>
</reference>
<dbReference type="Gene3D" id="1.20.225.30">
    <property type="entry name" value="Dihydrouridine synthase, C-terminal recognition domain"/>
    <property type="match status" value="1"/>
</dbReference>
<dbReference type="PIRSF" id="PIRSF006621">
    <property type="entry name" value="Dus"/>
    <property type="match status" value="1"/>
</dbReference>
<evidence type="ECO:0000256" key="6">
    <source>
        <dbReference type="ARBA" id="ARBA00022857"/>
    </source>
</evidence>
<dbReference type="InterPro" id="IPR042270">
    <property type="entry name" value="DusC_C"/>
</dbReference>
<keyword evidence="12" id="KW-0547">Nucleotide-binding</keyword>
<evidence type="ECO:0000256" key="5">
    <source>
        <dbReference type="ARBA" id="ARBA00022694"/>
    </source>
</evidence>